<comment type="caution">
    <text evidence="1">The sequence shown here is derived from an EMBL/GenBank/DDBJ whole genome shotgun (WGS) entry which is preliminary data.</text>
</comment>
<gene>
    <name evidence="1" type="ORF">GCM10007966_21720</name>
</gene>
<reference evidence="1" key="1">
    <citation type="journal article" date="2014" name="Int. J. Syst. Evol. Microbiol.">
        <title>Complete genome sequence of Corynebacterium casei LMG S-19264T (=DSM 44701T), isolated from a smear-ripened cheese.</title>
        <authorList>
            <consortium name="US DOE Joint Genome Institute (JGI-PGF)"/>
            <person name="Walter F."/>
            <person name="Albersmeier A."/>
            <person name="Kalinowski J."/>
            <person name="Ruckert C."/>
        </authorList>
    </citation>
    <scope>NUCLEOTIDE SEQUENCE</scope>
    <source>
        <strain evidence="1">JCM 13919</strain>
    </source>
</reference>
<evidence type="ECO:0008006" key="3">
    <source>
        <dbReference type="Google" id="ProtNLM"/>
    </source>
</evidence>
<evidence type="ECO:0000313" key="1">
    <source>
        <dbReference type="EMBL" id="GGI92785.1"/>
    </source>
</evidence>
<evidence type="ECO:0000313" key="2">
    <source>
        <dbReference type="Proteomes" id="UP000630149"/>
    </source>
</evidence>
<proteinExistence type="predicted"/>
<sequence length="297" mass="34808">MSEPLFQIESKHLNTISEEQKHLALNKLESGHVIYFPSYSFMPLEQEALLFSELILDSSQKNISYHYKTQRLNGLADKKSPASFVSLLQSFMHRYAEYTLELIHCILPYYKDSILWGRTSYRPAEIKGRKSSKRKDDTRLHVDSFPSTPVNGHRILRVFCNVNPYGKPRVWNLGEPFMDVLAQFSPEIPNYKPYKAKLLQLVKATKSLRTPYDHYMLELHDRMKLNDRYQSRVNKHRFDFPPFSTWIVFTDQVSHAALSGQYLLEQTFYLPVSKMAEEALSPLRLLEKEKSFSLEMT</sequence>
<keyword evidence="2" id="KW-1185">Reference proteome</keyword>
<name>A0A917JYQ8_9GAMM</name>
<reference evidence="1" key="2">
    <citation type="submission" date="2020-09" db="EMBL/GenBank/DDBJ databases">
        <authorList>
            <person name="Sun Q."/>
            <person name="Ohkuma M."/>
        </authorList>
    </citation>
    <scope>NUCLEOTIDE SEQUENCE</scope>
    <source>
        <strain evidence="1">JCM 13919</strain>
    </source>
</reference>
<dbReference type="RefSeq" id="WP_131777430.1">
    <property type="nucleotide sequence ID" value="NZ_BMOB01000014.1"/>
</dbReference>
<accession>A0A917JYQ8</accession>
<dbReference type="OrthoDB" id="21302at2"/>
<dbReference type="Proteomes" id="UP000630149">
    <property type="component" value="Unassembled WGS sequence"/>
</dbReference>
<dbReference type="EMBL" id="BMOB01000014">
    <property type="protein sequence ID" value="GGI92785.1"/>
    <property type="molecule type" value="Genomic_DNA"/>
</dbReference>
<protein>
    <recommendedName>
        <fullName evidence="3">3-deoxy-D-manno-oct-2-ulosonic acid (Kdo) hydroxylase</fullName>
    </recommendedName>
</protein>
<dbReference type="Pfam" id="PF11004">
    <property type="entry name" value="Kdo_hydroxy"/>
    <property type="match status" value="1"/>
</dbReference>
<dbReference type="InterPro" id="IPR021266">
    <property type="entry name" value="Kdo_hydroxlase"/>
</dbReference>
<organism evidence="1 2">
    <name type="scientific">Legionella impletisoli</name>
    <dbReference type="NCBI Taxonomy" id="343510"/>
    <lineage>
        <taxon>Bacteria</taxon>
        <taxon>Pseudomonadati</taxon>
        <taxon>Pseudomonadota</taxon>
        <taxon>Gammaproteobacteria</taxon>
        <taxon>Legionellales</taxon>
        <taxon>Legionellaceae</taxon>
        <taxon>Legionella</taxon>
    </lineage>
</organism>
<dbReference type="AlphaFoldDB" id="A0A917JYQ8"/>